<evidence type="ECO:0000256" key="4">
    <source>
        <dbReference type="ARBA" id="ARBA00023163"/>
    </source>
</evidence>
<dbReference type="InterPro" id="IPR036390">
    <property type="entry name" value="WH_DNA-bd_sf"/>
</dbReference>
<feature type="compositionally biased region" description="Low complexity" evidence="5">
    <location>
        <begin position="192"/>
        <end position="205"/>
    </location>
</feature>
<keyword evidence="4" id="KW-0804">Transcription</keyword>
<evidence type="ECO:0000256" key="3">
    <source>
        <dbReference type="ARBA" id="ARBA00023125"/>
    </source>
</evidence>
<evidence type="ECO:0000256" key="5">
    <source>
        <dbReference type="SAM" id="MobiDB-lite"/>
    </source>
</evidence>
<accession>A0ABT6A601</accession>
<organism evidence="6 7">
    <name type="scientific">Streptomyces tropicalis</name>
    <dbReference type="NCBI Taxonomy" id="3034234"/>
    <lineage>
        <taxon>Bacteria</taxon>
        <taxon>Bacillati</taxon>
        <taxon>Actinomycetota</taxon>
        <taxon>Actinomycetes</taxon>
        <taxon>Kitasatosporales</taxon>
        <taxon>Streptomycetaceae</taxon>
        <taxon>Streptomyces</taxon>
    </lineage>
</organism>
<name>A0ABT6A601_9ACTN</name>
<feature type="compositionally biased region" description="Polar residues" evidence="5">
    <location>
        <begin position="98"/>
        <end position="107"/>
    </location>
</feature>
<dbReference type="EMBL" id="JARJBB010000007">
    <property type="protein sequence ID" value="MDF3300071.1"/>
    <property type="molecule type" value="Genomic_DNA"/>
</dbReference>
<dbReference type="InterPro" id="IPR036388">
    <property type="entry name" value="WH-like_DNA-bd_sf"/>
</dbReference>
<comment type="caution">
    <text evidence="6">The sequence shown here is derived from an EMBL/GenBank/DDBJ whole genome shotgun (WGS) entry which is preliminary data.</text>
</comment>
<evidence type="ECO:0000256" key="2">
    <source>
        <dbReference type="ARBA" id="ARBA00023015"/>
    </source>
</evidence>
<keyword evidence="2" id="KW-0805">Transcription regulation</keyword>
<keyword evidence="7" id="KW-1185">Reference proteome</keyword>
<feature type="region of interest" description="Disordered" evidence="5">
    <location>
        <begin position="180"/>
        <end position="212"/>
    </location>
</feature>
<evidence type="ECO:0000313" key="6">
    <source>
        <dbReference type="EMBL" id="MDF3300071.1"/>
    </source>
</evidence>
<proteinExistence type="inferred from homology"/>
<dbReference type="InterPro" id="IPR005650">
    <property type="entry name" value="BlaI_family"/>
</dbReference>
<evidence type="ECO:0000313" key="7">
    <source>
        <dbReference type="Proteomes" id="UP001221150"/>
    </source>
</evidence>
<keyword evidence="3" id="KW-0238">DNA-binding</keyword>
<dbReference type="Gene3D" id="1.10.10.10">
    <property type="entry name" value="Winged helix-like DNA-binding domain superfamily/Winged helix DNA-binding domain"/>
    <property type="match status" value="1"/>
</dbReference>
<reference evidence="6 7" key="1">
    <citation type="submission" date="2023-03" db="EMBL/GenBank/DDBJ databases">
        <title>Draft genome sequence of Streptomyces sp. K1PA1 isolated from peat swamp forest in Thailand.</title>
        <authorList>
            <person name="Klaysubun C."/>
            <person name="Duangmal K."/>
        </authorList>
    </citation>
    <scope>NUCLEOTIDE SEQUENCE [LARGE SCALE GENOMIC DNA]</scope>
    <source>
        <strain evidence="6 7">K1PA1</strain>
    </source>
</reference>
<dbReference type="Proteomes" id="UP001221150">
    <property type="component" value="Unassembled WGS sequence"/>
</dbReference>
<protein>
    <submittedName>
        <fullName evidence="6">BlaI/MecI/CopY family transcriptional regulator</fullName>
    </submittedName>
</protein>
<comment type="similarity">
    <text evidence="1">Belongs to the BlaI transcriptional regulatory family.</text>
</comment>
<evidence type="ECO:0000256" key="1">
    <source>
        <dbReference type="ARBA" id="ARBA00011046"/>
    </source>
</evidence>
<gene>
    <name evidence="6" type="ORF">P3H78_15815</name>
</gene>
<dbReference type="Pfam" id="PF03965">
    <property type="entry name" value="Penicillinase_R"/>
    <property type="match status" value="1"/>
</dbReference>
<sequence length="212" mass="22486">MSETTAPTTELTSQYITQVTGDLERNVKEQERVGAEIVALQEQLTALQRDHAVLVNVHQALRLAPAPAKPTDPSPSATVPAPRTKAAAKSGTRKRSQAKNPSGTTDRSASRKRGPGKPSAPATTARPTLVHLVREHLAEQSEPRSVAEIAETLQQTHPDRGIQTTPVRTTLENLVAKSLAQRSKQGSSVFYTASSSAEATAASGEARPEASS</sequence>
<dbReference type="SUPFAM" id="SSF46785">
    <property type="entry name" value="Winged helix' DNA-binding domain"/>
    <property type="match status" value="1"/>
</dbReference>
<dbReference type="RefSeq" id="WP_276109626.1">
    <property type="nucleotide sequence ID" value="NZ_JARJBB010000007.1"/>
</dbReference>
<feature type="region of interest" description="Disordered" evidence="5">
    <location>
        <begin position="65"/>
        <end position="128"/>
    </location>
</feature>
<feature type="compositionally biased region" description="Polar residues" evidence="5">
    <location>
        <begin position="180"/>
        <end position="191"/>
    </location>
</feature>